<name>A0A913XC15_EXADI</name>
<sequence length="201" mass="22868">MEDLLNKYQKPKNCGNLISPKVNKAVWLQLKTDTKNGDHAMQKAQKFLIHSTYALLEGCQKASDDLRTTLHVHALVLLLSGNRELNIRRRELLKPDLNARYAALCNPTTPITSELFGDDVSKEIDDLSKANKLGKKLATPSRIKRGFHPYGSYRNRFGRDVSRRSGNSGRYQERQQSFLAGRLSFKQKQNNQSAARKDLNK</sequence>
<evidence type="ECO:0000313" key="3">
    <source>
        <dbReference type="Proteomes" id="UP000887567"/>
    </source>
</evidence>
<organism evidence="2 3">
    <name type="scientific">Exaiptasia diaphana</name>
    <name type="common">Tropical sea anemone</name>
    <name type="synonym">Aiptasia pulchella</name>
    <dbReference type="NCBI Taxonomy" id="2652724"/>
    <lineage>
        <taxon>Eukaryota</taxon>
        <taxon>Metazoa</taxon>
        <taxon>Cnidaria</taxon>
        <taxon>Anthozoa</taxon>
        <taxon>Hexacorallia</taxon>
        <taxon>Actiniaria</taxon>
        <taxon>Aiptasiidae</taxon>
        <taxon>Exaiptasia</taxon>
    </lineage>
</organism>
<evidence type="ECO:0000256" key="1">
    <source>
        <dbReference type="SAM" id="MobiDB-lite"/>
    </source>
</evidence>
<dbReference type="EnsemblMetazoa" id="XM_021046521.2">
    <property type="protein sequence ID" value="XP_020902180.1"/>
    <property type="gene ID" value="LOC110240703"/>
</dbReference>
<dbReference type="OrthoDB" id="5977814at2759"/>
<keyword evidence="3" id="KW-1185">Reference proteome</keyword>
<protein>
    <submittedName>
        <fullName evidence="2">Uncharacterized protein</fullName>
    </submittedName>
</protein>
<dbReference type="KEGG" id="epa:110240703"/>
<dbReference type="GeneID" id="110240703"/>
<dbReference type="RefSeq" id="XP_020902180.1">
    <property type="nucleotide sequence ID" value="XM_021046521.2"/>
</dbReference>
<feature type="region of interest" description="Disordered" evidence="1">
    <location>
        <begin position="156"/>
        <end position="201"/>
    </location>
</feature>
<dbReference type="PANTHER" id="PTHR34239:SF2">
    <property type="entry name" value="TRANSPOSABLE ELEMENT P TRANSPOSASE_THAP9 CONSERVED DOMAIN-CONTAINING PROTEIN"/>
    <property type="match status" value="1"/>
</dbReference>
<feature type="compositionally biased region" description="Polar residues" evidence="1">
    <location>
        <begin position="164"/>
        <end position="178"/>
    </location>
</feature>
<evidence type="ECO:0000313" key="2">
    <source>
        <dbReference type="EnsemblMetazoa" id="XP_020902180.1"/>
    </source>
</evidence>
<dbReference type="Proteomes" id="UP000887567">
    <property type="component" value="Unplaced"/>
</dbReference>
<dbReference type="AlphaFoldDB" id="A0A913XC15"/>
<accession>A0A913XC15</accession>
<dbReference type="PANTHER" id="PTHR34239">
    <property type="entry name" value="APPLE DOMAIN-CONTAINING PROTEIN"/>
    <property type="match status" value="1"/>
</dbReference>
<proteinExistence type="predicted"/>
<reference evidence="2" key="1">
    <citation type="submission" date="2022-11" db="UniProtKB">
        <authorList>
            <consortium name="EnsemblMetazoa"/>
        </authorList>
    </citation>
    <scope>IDENTIFICATION</scope>
</reference>